<reference evidence="4" key="1">
    <citation type="submission" date="2008-02" db="EMBL/GenBank/DDBJ databases">
        <authorList>
            <person name="Fulton L."/>
            <person name="Clifton S."/>
            <person name="Fulton B."/>
            <person name="Xu J."/>
            <person name="Minx P."/>
            <person name="Pepin K.H."/>
            <person name="Johnson M."/>
            <person name="Thiruvilangam P."/>
            <person name="Bhonagiri V."/>
            <person name="Nash W.E."/>
            <person name="Mardis E.R."/>
            <person name="Wilson R.K."/>
        </authorList>
    </citation>
    <scope>NUCLEOTIDE SEQUENCE [LARGE SCALE GENOMIC DNA]</scope>
    <source>
        <strain evidence="4">DSM 1552</strain>
    </source>
</reference>
<sequence>MSKYYFEKLTPINDADIEVYEKAIDFVMSDTDIKNIAISGAYGSGKSSLLESYKIKHEELKFLFISLSHFETLNSDNADRESKIKESILEGKILNQLIHQISPDKIKQTNFRVKKEIDKKKNRIEVAMITIFIIILFYIVFFKYWENLIISMNAGLIKKFLSLTLNSYFKLFIGILLIILLVYFVNFLLKLQKNRNLIRKLSFQGNEIEILEENEDSYFDKYLNEVLYLFENADTDIIVFEDMDRFDADRIFERLREVNTLVNKSFVKENKEKVLRFFYLLRDDIFISKDRTKFFDFIIPVIPVIDSSNSYNIFISQLKKNDLFDKFDEHFLQNLSLYVDDMRLLKNICNEFLIYYYRLNTTDIKYNKMMAMITYKNLFPKDFSELQLNQGFVYSLFAHKNDFINEQKENIKSQIIEKNKKIEYIKKENLESVEELKIILDSKRSKLSRMYYPERQKAENELTEWEKTEYINRKEAIENRSQNKIKDIELEINSLEKEISKINEYTLQEIITRDNIDEIFSITDINEIGEVQNFNEVKANTYFNLLKYVIREGYIDETYPDYMTYFYEEGLSRTDKLFLQSVTDKIAKDPAYKLCAPQKVFARLRIRDFEEKEILNFSLIDYVLNNQIDSNQLSHFISYIQNTKKFDFVFKYIDVTSNLPLLIETLNRMWPSFFKEISINENYISSDKLKKYSLLSLYYSEDQDIKNMNIDNCLCNYISNNRYYLNIDNPDNTKLILKFKLLGVSFTTIDFETANNDLFNEVYSNSLYTLNFENIELMLKKIYGVSSEENIIHKNFSLIRQYLNSPLYCMIRKNINEYTKIILEYCNGELTDDENSAIEILNTEDIDIDSKKDYISQYKNIISKIKKIEEKEIWDDLLKNRVIDYSEYNLMDYFLEKGLNSSLINYINSNDKNIDFSSISKEYENENFEKFFENIIIANELNDSKYEQIIKSLNFYYEKFNILEIERNKILILINEKIIRMNPETLIFLRNNYPDTVLYFIRKNIDIYEEIMNDDLFLYDELIEILTWDIDDSIKLFLLKFSNESISILKKNYSTDIKQYILKNNLDDQDMYTLFEEYDNLESSIKSFVLKYALYQTDTIIENFQNVSYQLKIELLKSSALGYEEKFNILKTMLLTSDKENAIKLLCILDLKDYIKILNTNERPRFKIDLQNQELLDLFVSKGWLYDYQEDLQKEGYYKIRRHAPKKKN</sequence>
<keyword evidence="2" id="KW-1133">Transmembrane helix</keyword>
<dbReference type="GeneID" id="94016674"/>
<dbReference type="RefSeq" id="WP_004609097.1">
    <property type="nucleotide sequence ID" value="NZ_CP102275.1"/>
</dbReference>
<dbReference type="eggNOG" id="COG5290">
    <property type="taxonomic scope" value="Bacteria"/>
</dbReference>
<keyword evidence="2" id="KW-0812">Transmembrane</keyword>
<organism evidence="4 5">
    <name type="scientific">Thomasclavelia spiroformis DSM 1552</name>
    <dbReference type="NCBI Taxonomy" id="428126"/>
    <lineage>
        <taxon>Bacteria</taxon>
        <taxon>Bacillati</taxon>
        <taxon>Bacillota</taxon>
        <taxon>Erysipelotrichia</taxon>
        <taxon>Erysipelotrichales</taxon>
        <taxon>Coprobacillaceae</taxon>
        <taxon>Thomasclavelia</taxon>
    </lineage>
</organism>
<evidence type="ECO:0000256" key="1">
    <source>
        <dbReference type="SAM" id="Coils"/>
    </source>
</evidence>
<evidence type="ECO:0000256" key="2">
    <source>
        <dbReference type="SAM" id="Phobius"/>
    </source>
</evidence>
<keyword evidence="2" id="KW-0472">Membrane</keyword>
<accession>B1C0C8</accession>
<dbReference type="InterPro" id="IPR048428">
    <property type="entry name" value="YobI-NTPase"/>
</dbReference>
<protein>
    <recommendedName>
        <fullName evidence="3">YobI-like P-loop NTPase domain-containing protein</fullName>
    </recommendedName>
</protein>
<dbReference type="EMBL" id="ABIK02000005">
    <property type="protein sequence ID" value="EDS75618.1"/>
    <property type="molecule type" value="Genomic_DNA"/>
</dbReference>
<evidence type="ECO:0000313" key="4">
    <source>
        <dbReference type="EMBL" id="EDS75618.1"/>
    </source>
</evidence>
<dbReference type="HOGENOM" id="CLU_005044_0_0_9"/>
<name>B1C0C8_9FIRM</name>
<dbReference type="OrthoDB" id="1701659at2"/>
<reference evidence="4" key="2">
    <citation type="submission" date="2014-06" db="EMBL/GenBank/DDBJ databases">
        <title>Draft genome sequence of Clostridium spiroforme (DSM 1552).</title>
        <authorList>
            <person name="Sudarsanam P."/>
            <person name="Ley R."/>
            <person name="Guruge J."/>
            <person name="Turnbaugh P.J."/>
            <person name="Mahowald M."/>
            <person name="Liep D."/>
            <person name="Gordon J."/>
        </authorList>
    </citation>
    <scope>NUCLEOTIDE SEQUENCE</scope>
    <source>
        <strain evidence="4">DSM 1552</strain>
    </source>
</reference>
<feature type="coiled-coil region" evidence="1">
    <location>
        <begin position="478"/>
        <end position="505"/>
    </location>
</feature>
<comment type="caution">
    <text evidence="4">The sequence shown here is derived from an EMBL/GenBank/DDBJ whole genome shotgun (WGS) entry which is preliminary data.</text>
</comment>
<feature type="transmembrane region" description="Helical" evidence="2">
    <location>
        <begin position="124"/>
        <end position="145"/>
    </location>
</feature>
<feature type="domain" description="YobI-like P-loop NTPase" evidence="3">
    <location>
        <begin position="20"/>
        <end position="394"/>
    </location>
</feature>
<evidence type="ECO:0000313" key="5">
    <source>
        <dbReference type="Proteomes" id="UP000004910"/>
    </source>
</evidence>
<dbReference type="Proteomes" id="UP000004910">
    <property type="component" value="Unassembled WGS sequence"/>
</dbReference>
<dbReference type="AlphaFoldDB" id="B1C0C8"/>
<keyword evidence="1" id="KW-0175">Coiled coil</keyword>
<dbReference type="Pfam" id="PF20693">
    <property type="entry name" value="YobI-ATPase"/>
    <property type="match status" value="1"/>
</dbReference>
<evidence type="ECO:0000259" key="3">
    <source>
        <dbReference type="Pfam" id="PF20693"/>
    </source>
</evidence>
<feature type="transmembrane region" description="Helical" evidence="2">
    <location>
        <begin position="165"/>
        <end position="189"/>
    </location>
</feature>
<keyword evidence="5" id="KW-1185">Reference proteome</keyword>
<proteinExistence type="predicted"/>
<gene>
    <name evidence="4" type="ORF">CLOSPI_00657</name>
</gene>